<name>A0AA38MM73_9CUCU</name>
<evidence type="ECO:0000313" key="1">
    <source>
        <dbReference type="EMBL" id="KAJ3660938.1"/>
    </source>
</evidence>
<organism evidence="1 2">
    <name type="scientific">Zophobas morio</name>
    <dbReference type="NCBI Taxonomy" id="2755281"/>
    <lineage>
        <taxon>Eukaryota</taxon>
        <taxon>Metazoa</taxon>
        <taxon>Ecdysozoa</taxon>
        <taxon>Arthropoda</taxon>
        <taxon>Hexapoda</taxon>
        <taxon>Insecta</taxon>
        <taxon>Pterygota</taxon>
        <taxon>Neoptera</taxon>
        <taxon>Endopterygota</taxon>
        <taxon>Coleoptera</taxon>
        <taxon>Polyphaga</taxon>
        <taxon>Cucujiformia</taxon>
        <taxon>Tenebrionidae</taxon>
        <taxon>Zophobas</taxon>
    </lineage>
</organism>
<protein>
    <submittedName>
        <fullName evidence="1">Uncharacterized protein</fullName>
    </submittedName>
</protein>
<dbReference type="EMBL" id="JALNTZ010000002">
    <property type="protein sequence ID" value="KAJ3660938.1"/>
    <property type="molecule type" value="Genomic_DNA"/>
</dbReference>
<proteinExistence type="predicted"/>
<evidence type="ECO:0000313" key="2">
    <source>
        <dbReference type="Proteomes" id="UP001168821"/>
    </source>
</evidence>
<reference evidence="1" key="1">
    <citation type="journal article" date="2023" name="G3 (Bethesda)">
        <title>Whole genome assemblies of Zophobas morio and Tenebrio molitor.</title>
        <authorList>
            <person name="Kaur S."/>
            <person name="Stinson S.A."/>
            <person name="diCenzo G.C."/>
        </authorList>
    </citation>
    <scope>NUCLEOTIDE SEQUENCE</scope>
    <source>
        <strain evidence="1">QUZm001</strain>
    </source>
</reference>
<dbReference type="Proteomes" id="UP001168821">
    <property type="component" value="Unassembled WGS sequence"/>
</dbReference>
<sequence>MESGGHSIPHPLVAICCGVGRLLACSPPPHQKNLYRSEWQPVEQVCTTAKCLCIYTESPIRSTPSPSDLFIRSVAFVGSIDFLKILSPTDALSEIMDGDKRQTLARESVLG</sequence>
<comment type="caution">
    <text evidence="1">The sequence shown here is derived from an EMBL/GenBank/DDBJ whole genome shotgun (WGS) entry which is preliminary data.</text>
</comment>
<keyword evidence="2" id="KW-1185">Reference proteome</keyword>
<dbReference type="AlphaFoldDB" id="A0AA38MM73"/>
<accession>A0AA38MM73</accession>
<gene>
    <name evidence="1" type="ORF">Zmor_005364</name>
</gene>